<accession>A0A397W9E1</accession>
<gene>
    <name evidence="4" type="ORF">C2G38_2320432</name>
</gene>
<dbReference type="SUPFAM" id="SSF56112">
    <property type="entry name" value="Protein kinase-like (PK-like)"/>
    <property type="match status" value="1"/>
</dbReference>
<organism evidence="4 5">
    <name type="scientific">Gigaspora rosea</name>
    <dbReference type="NCBI Taxonomy" id="44941"/>
    <lineage>
        <taxon>Eukaryota</taxon>
        <taxon>Fungi</taxon>
        <taxon>Fungi incertae sedis</taxon>
        <taxon>Mucoromycota</taxon>
        <taxon>Glomeromycotina</taxon>
        <taxon>Glomeromycetes</taxon>
        <taxon>Diversisporales</taxon>
        <taxon>Gigasporaceae</taxon>
        <taxon>Gigaspora</taxon>
    </lineage>
</organism>
<keyword evidence="4" id="KW-0418">Kinase</keyword>
<evidence type="ECO:0000313" key="5">
    <source>
        <dbReference type="Proteomes" id="UP000266673"/>
    </source>
</evidence>
<dbReference type="GO" id="GO:0007165">
    <property type="term" value="P:signal transduction"/>
    <property type="evidence" value="ECO:0007669"/>
    <property type="project" value="TreeGrafter"/>
</dbReference>
<keyword evidence="5" id="KW-1185">Reference proteome</keyword>
<comment type="similarity">
    <text evidence="1">Belongs to the protein kinase superfamily. CAMK Ser/Thr protein kinase family. CHEK2 subfamily.</text>
</comment>
<name>A0A397W9E1_9GLOM</name>
<dbReference type="OrthoDB" id="2325869at2759"/>
<dbReference type="PROSITE" id="PS50006">
    <property type="entry name" value="FHA_DOMAIN"/>
    <property type="match status" value="1"/>
</dbReference>
<dbReference type="Pfam" id="PF00498">
    <property type="entry name" value="FHA"/>
    <property type="match status" value="1"/>
</dbReference>
<dbReference type="Gene3D" id="1.10.510.10">
    <property type="entry name" value="Transferase(Phosphotransferase) domain 1"/>
    <property type="match status" value="1"/>
</dbReference>
<evidence type="ECO:0000259" key="3">
    <source>
        <dbReference type="PROSITE" id="PS50011"/>
    </source>
</evidence>
<evidence type="ECO:0000313" key="4">
    <source>
        <dbReference type="EMBL" id="RIB28096.1"/>
    </source>
</evidence>
<reference evidence="4 5" key="1">
    <citation type="submission" date="2018-06" db="EMBL/GenBank/DDBJ databases">
        <title>Comparative genomics reveals the genomic features of Rhizophagus irregularis, R. cerebriforme, R. diaphanum and Gigaspora rosea, and their symbiotic lifestyle signature.</title>
        <authorList>
            <person name="Morin E."/>
            <person name="San Clemente H."/>
            <person name="Chen E.C.H."/>
            <person name="De La Providencia I."/>
            <person name="Hainaut M."/>
            <person name="Kuo A."/>
            <person name="Kohler A."/>
            <person name="Murat C."/>
            <person name="Tang N."/>
            <person name="Roy S."/>
            <person name="Loubradou J."/>
            <person name="Henrissat B."/>
            <person name="Grigoriev I.V."/>
            <person name="Corradi N."/>
            <person name="Roux C."/>
            <person name="Martin F.M."/>
        </authorList>
    </citation>
    <scope>NUCLEOTIDE SEQUENCE [LARGE SCALE GENOMIC DNA]</scope>
    <source>
        <strain evidence="4 5">DAOM 194757</strain>
    </source>
</reference>
<dbReference type="GO" id="GO:0005737">
    <property type="term" value="C:cytoplasm"/>
    <property type="evidence" value="ECO:0007669"/>
    <property type="project" value="TreeGrafter"/>
</dbReference>
<dbReference type="GO" id="GO:0004672">
    <property type="term" value="F:protein kinase activity"/>
    <property type="evidence" value="ECO:0007669"/>
    <property type="project" value="InterPro"/>
</dbReference>
<dbReference type="GO" id="GO:0005524">
    <property type="term" value="F:ATP binding"/>
    <property type="evidence" value="ECO:0007669"/>
    <property type="project" value="InterPro"/>
</dbReference>
<keyword evidence="4" id="KW-0808">Transferase</keyword>
<proteinExistence type="inferred from homology"/>
<comment type="caution">
    <text evidence="4">The sequence shown here is derived from an EMBL/GenBank/DDBJ whole genome shotgun (WGS) entry which is preliminary data.</text>
</comment>
<dbReference type="InterPro" id="IPR000253">
    <property type="entry name" value="FHA_dom"/>
</dbReference>
<dbReference type="AlphaFoldDB" id="A0A397W9E1"/>
<dbReference type="SMART" id="SM00240">
    <property type="entry name" value="FHA"/>
    <property type="match status" value="1"/>
</dbReference>
<dbReference type="Pfam" id="PF00069">
    <property type="entry name" value="Pkinase"/>
    <property type="match status" value="1"/>
</dbReference>
<dbReference type="PANTHER" id="PTHR23257:SF963">
    <property type="entry name" value="AT08303P"/>
    <property type="match status" value="1"/>
</dbReference>
<dbReference type="STRING" id="44941.A0A397W9E1"/>
<dbReference type="EMBL" id="QKWP01000077">
    <property type="protein sequence ID" value="RIB28096.1"/>
    <property type="molecule type" value="Genomic_DNA"/>
</dbReference>
<dbReference type="CDD" id="cd00060">
    <property type="entry name" value="FHA"/>
    <property type="match status" value="1"/>
</dbReference>
<dbReference type="PROSITE" id="PS50011">
    <property type="entry name" value="PROTEIN_KINASE_DOM"/>
    <property type="match status" value="1"/>
</dbReference>
<dbReference type="SUPFAM" id="SSF49879">
    <property type="entry name" value="SMAD/FHA domain"/>
    <property type="match status" value="1"/>
</dbReference>
<dbReference type="InterPro" id="IPR050167">
    <property type="entry name" value="Ser_Thr_protein_kinase"/>
</dbReference>
<dbReference type="Proteomes" id="UP000266673">
    <property type="component" value="Unassembled WGS sequence"/>
</dbReference>
<sequence length="407" mass="47447">MANLREITRNENVIEFYGVTKEPTKRFHSMVLQYCSGKDLREHLKEEYVIKSDWSYRIKMGTDIATGLQYIHAESLVHCDLNSKNIMFHDGRFVIIDFGSSMSLKNLTEPTLKITAENIAYMDPKFFDPTRDDNKYDQSSDIYSLGVIFWEISSGRPPFSDSLEFKDTKKFKTFLALENRENPIYLTPVDYKELYCDSWNPDPEKRPLINEVINRLNEIEINCEYQDSNYIPEISFGKNLKNINQHTVACLEVAKGSSQNLYIFLSPGNLSIGRGNSNNVIIKDQEIAKNHAKISVNNWQVKIEKLESDYEIFVNGNKLESRIPRDLITDDVISMGRSEFQYLPNVEYISRMAISLTIYNKTYFLKKLEDEFKSAKENKRDLCLLFFNLDNLKVSMIKMIMLLEIMF</sequence>
<evidence type="ECO:0000259" key="2">
    <source>
        <dbReference type="PROSITE" id="PS50006"/>
    </source>
</evidence>
<dbReference type="InterPro" id="IPR011009">
    <property type="entry name" value="Kinase-like_dom_sf"/>
</dbReference>
<protein>
    <submittedName>
        <fullName evidence="4">Kinase-like domain-containing protein</fullName>
    </submittedName>
</protein>
<dbReference type="PANTHER" id="PTHR23257">
    <property type="entry name" value="SERINE-THREONINE PROTEIN KINASE"/>
    <property type="match status" value="1"/>
</dbReference>
<feature type="domain" description="FHA" evidence="2">
    <location>
        <begin position="270"/>
        <end position="319"/>
    </location>
</feature>
<dbReference type="Gene3D" id="2.60.200.20">
    <property type="match status" value="1"/>
</dbReference>
<dbReference type="InterPro" id="IPR008984">
    <property type="entry name" value="SMAD_FHA_dom_sf"/>
</dbReference>
<feature type="domain" description="Protein kinase" evidence="3">
    <location>
        <begin position="1"/>
        <end position="221"/>
    </location>
</feature>
<evidence type="ECO:0000256" key="1">
    <source>
        <dbReference type="ARBA" id="ARBA00005575"/>
    </source>
</evidence>
<dbReference type="InterPro" id="IPR000719">
    <property type="entry name" value="Prot_kinase_dom"/>
</dbReference>